<gene>
    <name evidence="2" type="ORF">Mgra_00000955</name>
</gene>
<name>A0A8T0A218_9BILA</name>
<dbReference type="EMBL" id="JABEBT010000004">
    <property type="protein sequence ID" value="KAF7639630.1"/>
    <property type="molecule type" value="Genomic_DNA"/>
</dbReference>
<feature type="signal peptide" evidence="1">
    <location>
        <begin position="1"/>
        <end position="21"/>
    </location>
</feature>
<reference evidence="2" key="1">
    <citation type="journal article" date="2020" name="Ecol. Evol.">
        <title>Genome structure and content of the rice root-knot nematode (Meloidogyne graminicola).</title>
        <authorList>
            <person name="Phan N.T."/>
            <person name="Danchin E.G.J."/>
            <person name="Klopp C."/>
            <person name="Perfus-Barbeoch L."/>
            <person name="Kozlowski D.K."/>
            <person name="Koutsovoulos G.D."/>
            <person name="Lopez-Roques C."/>
            <person name="Bouchez O."/>
            <person name="Zahm M."/>
            <person name="Besnard G."/>
            <person name="Bellafiore S."/>
        </authorList>
    </citation>
    <scope>NUCLEOTIDE SEQUENCE</scope>
    <source>
        <strain evidence="2">VN-18</strain>
    </source>
</reference>
<dbReference type="Proteomes" id="UP000605970">
    <property type="component" value="Unassembled WGS sequence"/>
</dbReference>
<evidence type="ECO:0000313" key="3">
    <source>
        <dbReference type="Proteomes" id="UP000605970"/>
    </source>
</evidence>
<organism evidence="2 3">
    <name type="scientific">Meloidogyne graminicola</name>
    <dbReference type="NCBI Taxonomy" id="189291"/>
    <lineage>
        <taxon>Eukaryota</taxon>
        <taxon>Metazoa</taxon>
        <taxon>Ecdysozoa</taxon>
        <taxon>Nematoda</taxon>
        <taxon>Chromadorea</taxon>
        <taxon>Rhabditida</taxon>
        <taxon>Tylenchina</taxon>
        <taxon>Tylenchomorpha</taxon>
        <taxon>Tylenchoidea</taxon>
        <taxon>Meloidogynidae</taxon>
        <taxon>Meloidogyninae</taxon>
        <taxon>Meloidogyne</taxon>
    </lineage>
</organism>
<sequence>MRFLAIFVLIFVFITILGVQSKEENSNGENQEYIEQLYQNRRLRSLANGRWQLRPGKRFSPDNSYYYQMMLDN</sequence>
<keyword evidence="1" id="KW-0732">Signal</keyword>
<comment type="caution">
    <text evidence="2">The sequence shown here is derived from an EMBL/GenBank/DDBJ whole genome shotgun (WGS) entry which is preliminary data.</text>
</comment>
<evidence type="ECO:0000313" key="2">
    <source>
        <dbReference type="EMBL" id="KAF7639630.1"/>
    </source>
</evidence>
<feature type="chain" id="PRO_5035921558" evidence="1">
    <location>
        <begin position="22"/>
        <end position="73"/>
    </location>
</feature>
<protein>
    <submittedName>
        <fullName evidence="2">Uncharacterized protein</fullName>
    </submittedName>
</protein>
<evidence type="ECO:0000256" key="1">
    <source>
        <dbReference type="SAM" id="SignalP"/>
    </source>
</evidence>
<keyword evidence="3" id="KW-1185">Reference proteome</keyword>
<dbReference type="AlphaFoldDB" id="A0A8T0A218"/>
<proteinExistence type="predicted"/>
<accession>A0A8T0A218</accession>